<dbReference type="PROSITE" id="PS50240">
    <property type="entry name" value="TRYPSIN_DOM"/>
    <property type="match status" value="1"/>
</dbReference>
<evidence type="ECO:0000256" key="2">
    <source>
        <dbReference type="ARBA" id="ARBA00022525"/>
    </source>
</evidence>
<proteinExistence type="inferred from homology"/>
<comment type="similarity">
    <text evidence="5">Belongs to the peptidase S1 family. CLIP subfamily.</text>
</comment>
<dbReference type="PANTHER" id="PTHR24256">
    <property type="entry name" value="TRYPTASE-RELATED"/>
    <property type="match status" value="1"/>
</dbReference>
<feature type="domain" description="Peptidase S1" evidence="8">
    <location>
        <begin position="54"/>
        <end position="298"/>
    </location>
</feature>
<dbReference type="OrthoDB" id="6261922at2759"/>
<keyword evidence="10" id="KW-1185">Reference proteome</keyword>
<reference evidence="9" key="1">
    <citation type="submission" date="2021-03" db="EMBL/GenBank/DDBJ databases">
        <title>Chromosome level genome of the anhydrobiotic midge Polypedilum vanderplanki.</title>
        <authorList>
            <person name="Yoshida Y."/>
            <person name="Kikawada T."/>
            <person name="Gusev O."/>
        </authorList>
    </citation>
    <scope>NUCLEOTIDE SEQUENCE</scope>
    <source>
        <strain evidence="9">NIAS01</strain>
        <tissue evidence="9">Whole body or cell culture</tissue>
    </source>
</reference>
<protein>
    <recommendedName>
        <fullName evidence="6">Phenoloxidase-activating factor 2</fullName>
    </recommendedName>
    <alternativeName>
        <fullName evidence="7">Prophenoloxidase-activating factor II</fullName>
    </alternativeName>
</protein>
<dbReference type="PRINTS" id="PR00722">
    <property type="entry name" value="CHYMOTRYPSIN"/>
</dbReference>
<dbReference type="CDD" id="cd00190">
    <property type="entry name" value="Tryp_SPc"/>
    <property type="match status" value="1"/>
</dbReference>
<dbReference type="InterPro" id="IPR043504">
    <property type="entry name" value="Peptidase_S1_PA_chymotrypsin"/>
</dbReference>
<dbReference type="Pfam" id="PF00089">
    <property type="entry name" value="Trypsin"/>
    <property type="match status" value="1"/>
</dbReference>
<evidence type="ECO:0000256" key="5">
    <source>
        <dbReference type="ARBA" id="ARBA00024195"/>
    </source>
</evidence>
<keyword evidence="3" id="KW-1015">Disulfide bond</keyword>
<dbReference type="EMBL" id="JADBJN010000001">
    <property type="protein sequence ID" value="KAG5684606.1"/>
    <property type="molecule type" value="Genomic_DNA"/>
</dbReference>
<dbReference type="Gene3D" id="2.40.10.10">
    <property type="entry name" value="Trypsin-like serine proteases"/>
    <property type="match status" value="1"/>
</dbReference>
<evidence type="ECO:0000313" key="10">
    <source>
        <dbReference type="Proteomes" id="UP001107558"/>
    </source>
</evidence>
<evidence type="ECO:0000313" key="9">
    <source>
        <dbReference type="EMBL" id="KAG5684606.1"/>
    </source>
</evidence>
<dbReference type="SMART" id="SM00020">
    <property type="entry name" value="Tryp_SPc"/>
    <property type="match status" value="1"/>
</dbReference>
<gene>
    <name evidence="9" type="ORF">PVAND_013831</name>
</gene>
<evidence type="ECO:0000259" key="8">
    <source>
        <dbReference type="PROSITE" id="PS50240"/>
    </source>
</evidence>
<evidence type="ECO:0000256" key="4">
    <source>
        <dbReference type="ARBA" id="ARBA00023180"/>
    </source>
</evidence>
<dbReference type="SUPFAM" id="SSF50494">
    <property type="entry name" value="Trypsin-like serine proteases"/>
    <property type="match status" value="1"/>
</dbReference>
<dbReference type="GO" id="GO:0006508">
    <property type="term" value="P:proteolysis"/>
    <property type="evidence" value="ECO:0007669"/>
    <property type="project" value="InterPro"/>
</dbReference>
<dbReference type="Proteomes" id="UP001107558">
    <property type="component" value="Chromosome 1"/>
</dbReference>
<evidence type="ECO:0000256" key="3">
    <source>
        <dbReference type="ARBA" id="ARBA00023157"/>
    </source>
</evidence>
<dbReference type="AlphaFoldDB" id="A0A9J6CSH8"/>
<dbReference type="FunFam" id="2.40.10.10:FF:000038">
    <property type="entry name" value="Serine protease"/>
    <property type="match status" value="1"/>
</dbReference>
<evidence type="ECO:0000256" key="1">
    <source>
        <dbReference type="ARBA" id="ARBA00004613"/>
    </source>
</evidence>
<organism evidence="9 10">
    <name type="scientific">Polypedilum vanderplanki</name>
    <name type="common">Sleeping chironomid midge</name>
    <dbReference type="NCBI Taxonomy" id="319348"/>
    <lineage>
        <taxon>Eukaryota</taxon>
        <taxon>Metazoa</taxon>
        <taxon>Ecdysozoa</taxon>
        <taxon>Arthropoda</taxon>
        <taxon>Hexapoda</taxon>
        <taxon>Insecta</taxon>
        <taxon>Pterygota</taxon>
        <taxon>Neoptera</taxon>
        <taxon>Endopterygota</taxon>
        <taxon>Diptera</taxon>
        <taxon>Nematocera</taxon>
        <taxon>Chironomoidea</taxon>
        <taxon>Chironomidae</taxon>
        <taxon>Chironominae</taxon>
        <taxon>Polypedilum</taxon>
        <taxon>Polypedilum</taxon>
    </lineage>
</organism>
<comment type="subcellular location">
    <subcellularLocation>
        <location evidence="1">Secreted</location>
    </subcellularLocation>
</comment>
<dbReference type="GO" id="GO:0004252">
    <property type="term" value="F:serine-type endopeptidase activity"/>
    <property type="evidence" value="ECO:0007669"/>
    <property type="project" value="InterPro"/>
</dbReference>
<evidence type="ECO:0000256" key="7">
    <source>
        <dbReference type="ARBA" id="ARBA00076468"/>
    </source>
</evidence>
<keyword evidence="4" id="KW-0325">Glycoprotein</keyword>
<dbReference type="InterPro" id="IPR001314">
    <property type="entry name" value="Peptidase_S1A"/>
</dbReference>
<name>A0A9J6CSH8_POLVA</name>
<dbReference type="InterPro" id="IPR051487">
    <property type="entry name" value="Ser/Thr_Proteases_Immune/Dev"/>
</dbReference>
<dbReference type="InterPro" id="IPR001254">
    <property type="entry name" value="Trypsin_dom"/>
</dbReference>
<dbReference type="GO" id="GO:0005576">
    <property type="term" value="C:extracellular region"/>
    <property type="evidence" value="ECO:0007669"/>
    <property type="project" value="UniProtKB-SubCell"/>
</dbReference>
<comment type="caution">
    <text evidence="9">The sequence shown here is derived from an EMBL/GenBank/DDBJ whole genome shotgun (WGS) entry which is preliminary data.</text>
</comment>
<keyword evidence="2" id="KW-0964">Secreted</keyword>
<dbReference type="InterPro" id="IPR009003">
    <property type="entry name" value="Peptidase_S1_PA"/>
</dbReference>
<accession>A0A9J6CSH8</accession>
<evidence type="ECO:0000256" key="6">
    <source>
        <dbReference type="ARBA" id="ARBA00068096"/>
    </source>
</evidence>
<sequence>MWIRKCLLPVNNSTFKPIKPQQPQVERSCISKKGKKLQERILINENNEDEDNELVGETTFAEYPWMIELLKRNPKTRNFEYKCGAVLINPTTALTANHCLKNKIPSNYLIRAGEWDRSSTLEYLQHQDRSLSQIISHPQYYSGGLFNDIAILKWIHPLNLDLNIQPICLPEENQIIKEGTKCIVSAWGKTSENTPTTDKLKFVKVPIVEHNKCQSQLQSYRLGNRFKLHESFICAGGDEGLDSCQNDGGSPLICKHGNDDSYFLTGLVSWGLDCGIKNVPGVYTSIPNLMRWIKTQITEK</sequence>